<feature type="compositionally biased region" description="Gly residues" evidence="1">
    <location>
        <begin position="193"/>
        <end position="204"/>
    </location>
</feature>
<dbReference type="EMBL" id="CP090166">
    <property type="protein sequence ID" value="UJO17031.1"/>
    <property type="molecule type" value="Genomic_DNA"/>
</dbReference>
<sequence>MAAGISPTLIGPYPGLELSTAAFTRHRSTESVGHLQRTGTPQLTLHDFHKCQQSPLLSNPPEYEHRSVKRRPSVNTFAGHPANAPFSWAARPASPPLIRPLPPRDQFASVLPHPHPHLSTTPRLQHNTTSPSLSSTVTTLQSTPTHTPILRGGSSFERRGLDDRRELVEPLRAKRKFPSLKRAKRLPHPADGSGRGGGIGGGSGSSSSSRAENDLWEVYAAVFDPPVELGGDIVSGTRRATEDREERVFEAPQDVRGAKEVRFATGEVLDGSAGGYLHAADGSSKSTHPHQNQEPAGTSSYSLSKFEFPVPPGHDNWAGTFGHLRREQPPNTPTTLLYRGASFDVVNPHASLLLDVYNFETPAEIDGLLDDYFDEPTTENMQYNPVTGSMSQTSLCTPTESSRRSRKLYHDADLARRSIMRSYDELPSPPAAHLHSSPLAGRTYASMPTSPDSVHDFRTVETDTPRPLRQPQWNTNTLRSLSAALGIGSNVDQGAASNSSANKVEEGRAPHSTPAAASSQVHSLGSIKDRSRRSNPFDLCISDSGSDIELANISQVLEHGRREEGGPIFTRTSDNEGEDSQATSTEPETDPAIREILDGYDYTRFNPFDDPGSSSSSISSIEVGLGVVIEASDEDDISDFGPAVGSSTQRPITRDLTKYTPQQAEFPASSLPTPPAPAHTGVRYYSGCSELPTSDQTYGETNQLLQITPEIVQYAPYSPGEKRYESPFTRRYADYYAATSMPLKKVRPRADSDPSKPVLSTYKPMFANDKENVPPEGSQGQPGDNAADLDNLLDGEQEFRFIEPDVEDVLPRRANRASSHYANDADIIEPEVEVILRRRANRASSRYANDAESAWESEFTDSHDDLTRTISQQSLASYADTSVNGSQHRSSVDDGIPDINDRRPASTGPPPDGPPQVGIGLSKTFSDPSIPITEDWPFRKPNGFYTTACPGVPNDAHSDRGRLVETPDSALPPNLKYSASVDTFTTIRKPTALVPFGREISTGQFEVAKQGQVVPLKPKRSMQGKVVRQTGLKELHLVKPKTRERRHPQRWTDAQYLAKGKDWLDDFGPRPYMTANSPLAKYTDPRSSSFDAKLSAKRLLVNPKLEEYYYPPVLYEERKAISKECLRWIAPFPVLTLAYGLGGLDRYMRHKTNGRIEKMAPKQKYEALYVYLPLVSLLWAIAAVIGAILIMAFHPGGVTSGGNSAPF</sequence>
<feature type="transmembrane region" description="Helical" evidence="2">
    <location>
        <begin position="1168"/>
        <end position="1193"/>
    </location>
</feature>
<evidence type="ECO:0000313" key="4">
    <source>
        <dbReference type="Proteomes" id="UP000756132"/>
    </source>
</evidence>
<feature type="compositionally biased region" description="Low complexity" evidence="1">
    <location>
        <begin position="128"/>
        <end position="148"/>
    </location>
</feature>
<dbReference type="KEGG" id="ffu:CLAFUR5_04474"/>
<evidence type="ECO:0000313" key="3">
    <source>
        <dbReference type="EMBL" id="UJO17031.1"/>
    </source>
</evidence>
<accession>A0A9Q8LG70</accession>
<reference evidence="3" key="2">
    <citation type="journal article" date="2022" name="Microb. Genom.">
        <title>A chromosome-scale genome assembly of the tomato pathogen Cladosporium fulvum reveals a compartmentalized genome architecture and the presence of a dispensable chromosome.</title>
        <authorList>
            <person name="Zaccaron A.Z."/>
            <person name="Chen L.H."/>
            <person name="Samaras A."/>
            <person name="Stergiopoulos I."/>
        </authorList>
    </citation>
    <scope>NUCLEOTIDE SEQUENCE</scope>
    <source>
        <strain evidence="3">Race5_Kim</strain>
    </source>
</reference>
<reference evidence="3" key="1">
    <citation type="submission" date="2021-12" db="EMBL/GenBank/DDBJ databases">
        <authorList>
            <person name="Zaccaron A."/>
            <person name="Stergiopoulos I."/>
        </authorList>
    </citation>
    <scope>NUCLEOTIDE SEQUENCE</scope>
    <source>
        <strain evidence="3">Race5_Kim</strain>
    </source>
</reference>
<keyword evidence="2" id="KW-1133">Transmembrane helix</keyword>
<feature type="region of interest" description="Disordered" evidence="1">
    <location>
        <begin position="490"/>
        <end position="534"/>
    </location>
</feature>
<feature type="region of interest" description="Disordered" evidence="1">
    <location>
        <begin position="767"/>
        <end position="790"/>
    </location>
</feature>
<feature type="compositionally biased region" description="Polar residues" evidence="1">
    <location>
        <begin position="118"/>
        <end position="127"/>
    </location>
</feature>
<protein>
    <submittedName>
        <fullName evidence="3">Uncharacterized protein</fullName>
    </submittedName>
</protein>
<gene>
    <name evidence="3" type="ORF">CLAFUR5_04474</name>
</gene>
<dbReference type="Proteomes" id="UP000756132">
    <property type="component" value="Chromosome 4"/>
</dbReference>
<keyword evidence="2" id="KW-0812">Transmembrane</keyword>
<keyword evidence="4" id="KW-1185">Reference proteome</keyword>
<keyword evidence="2" id="KW-0472">Membrane</keyword>
<feature type="region of interest" description="Disordered" evidence="1">
    <location>
        <begin position="426"/>
        <end position="475"/>
    </location>
</feature>
<evidence type="ECO:0000256" key="2">
    <source>
        <dbReference type="SAM" id="Phobius"/>
    </source>
</evidence>
<dbReference type="GeneID" id="71984352"/>
<feature type="region of interest" description="Disordered" evidence="1">
    <location>
        <begin position="274"/>
        <end position="302"/>
    </location>
</feature>
<name>A0A9Q8LG70_PASFU</name>
<feature type="compositionally biased region" description="Basic residues" evidence="1">
    <location>
        <begin position="176"/>
        <end position="187"/>
    </location>
</feature>
<evidence type="ECO:0000256" key="1">
    <source>
        <dbReference type="SAM" id="MobiDB-lite"/>
    </source>
</evidence>
<feature type="region of interest" description="Disordered" evidence="1">
    <location>
        <begin position="176"/>
        <end position="210"/>
    </location>
</feature>
<feature type="transmembrane region" description="Helical" evidence="2">
    <location>
        <begin position="1128"/>
        <end position="1147"/>
    </location>
</feature>
<dbReference type="AlphaFoldDB" id="A0A9Q8LG70"/>
<dbReference type="RefSeq" id="XP_047761397.1">
    <property type="nucleotide sequence ID" value="XM_047903622.1"/>
</dbReference>
<feature type="compositionally biased region" description="Low complexity" evidence="1">
    <location>
        <begin position="431"/>
        <end position="440"/>
    </location>
</feature>
<organism evidence="3 4">
    <name type="scientific">Passalora fulva</name>
    <name type="common">Tomato leaf mold</name>
    <name type="synonym">Cladosporium fulvum</name>
    <dbReference type="NCBI Taxonomy" id="5499"/>
    <lineage>
        <taxon>Eukaryota</taxon>
        <taxon>Fungi</taxon>
        <taxon>Dikarya</taxon>
        <taxon>Ascomycota</taxon>
        <taxon>Pezizomycotina</taxon>
        <taxon>Dothideomycetes</taxon>
        <taxon>Dothideomycetidae</taxon>
        <taxon>Mycosphaerellales</taxon>
        <taxon>Mycosphaerellaceae</taxon>
        <taxon>Fulvia</taxon>
    </lineage>
</organism>
<feature type="region of interest" description="Disordered" evidence="1">
    <location>
        <begin position="557"/>
        <end position="593"/>
    </location>
</feature>
<feature type="compositionally biased region" description="Polar residues" evidence="1">
    <location>
        <begin position="283"/>
        <end position="302"/>
    </location>
</feature>
<feature type="region of interest" description="Disordered" evidence="1">
    <location>
        <begin position="113"/>
        <end position="162"/>
    </location>
</feature>
<proteinExistence type="predicted"/>
<feature type="compositionally biased region" description="Polar residues" evidence="1">
    <location>
        <begin position="878"/>
        <end position="889"/>
    </location>
</feature>
<feature type="region of interest" description="Disordered" evidence="1">
    <location>
        <begin position="878"/>
        <end position="925"/>
    </location>
</feature>
<dbReference type="OrthoDB" id="5353066at2759"/>
<feature type="compositionally biased region" description="Polar residues" evidence="1">
    <location>
        <begin position="490"/>
        <end position="502"/>
    </location>
</feature>
<feature type="compositionally biased region" description="Basic and acidic residues" evidence="1">
    <location>
        <begin position="453"/>
        <end position="466"/>
    </location>
</feature>